<organism evidence="1 2">
    <name type="scientific">Athelia psychrophila</name>
    <dbReference type="NCBI Taxonomy" id="1759441"/>
    <lineage>
        <taxon>Eukaryota</taxon>
        <taxon>Fungi</taxon>
        <taxon>Dikarya</taxon>
        <taxon>Basidiomycota</taxon>
        <taxon>Agaricomycotina</taxon>
        <taxon>Agaricomycetes</taxon>
        <taxon>Agaricomycetidae</taxon>
        <taxon>Atheliales</taxon>
        <taxon>Atheliaceae</taxon>
        <taxon>Athelia</taxon>
    </lineage>
</organism>
<name>A0A166GR58_9AGAM</name>
<accession>A0A166GR58</accession>
<dbReference type="AlphaFoldDB" id="A0A166GR58"/>
<evidence type="ECO:0000313" key="2">
    <source>
        <dbReference type="Proteomes" id="UP000076532"/>
    </source>
</evidence>
<dbReference type="Proteomes" id="UP000076532">
    <property type="component" value="Unassembled WGS sequence"/>
</dbReference>
<proteinExistence type="predicted"/>
<protein>
    <submittedName>
        <fullName evidence="1">Uncharacterized protein</fullName>
    </submittedName>
</protein>
<sequence>MVDYGMHALASGGPERSIGDCVWAGAKKWIDWNSDFRSLGAAHDQEIGFLEATEVGEEEVLAIRESLVAEIIELRAHGAIAISLQIDPAVSSIVEQGAPLFIRRVAGTVELGDAPECLPIPLPSYICLEELTCLLQRGEASDTRLILRCTIACDESIQ</sequence>
<dbReference type="EMBL" id="KV417576">
    <property type="protein sequence ID" value="KZP18086.1"/>
    <property type="molecule type" value="Genomic_DNA"/>
</dbReference>
<reference evidence="1 2" key="1">
    <citation type="journal article" date="2016" name="Mol. Biol. Evol.">
        <title>Comparative Genomics of Early-Diverging Mushroom-Forming Fungi Provides Insights into the Origins of Lignocellulose Decay Capabilities.</title>
        <authorList>
            <person name="Nagy L.G."/>
            <person name="Riley R."/>
            <person name="Tritt A."/>
            <person name="Adam C."/>
            <person name="Daum C."/>
            <person name="Floudas D."/>
            <person name="Sun H."/>
            <person name="Yadav J.S."/>
            <person name="Pangilinan J."/>
            <person name="Larsson K.H."/>
            <person name="Matsuura K."/>
            <person name="Barry K."/>
            <person name="Labutti K."/>
            <person name="Kuo R."/>
            <person name="Ohm R.A."/>
            <person name="Bhattacharya S.S."/>
            <person name="Shirouzu T."/>
            <person name="Yoshinaga Y."/>
            <person name="Martin F.M."/>
            <person name="Grigoriev I.V."/>
            <person name="Hibbett D.S."/>
        </authorList>
    </citation>
    <scope>NUCLEOTIDE SEQUENCE [LARGE SCALE GENOMIC DNA]</scope>
    <source>
        <strain evidence="1 2">CBS 109695</strain>
    </source>
</reference>
<keyword evidence="2" id="KW-1185">Reference proteome</keyword>
<evidence type="ECO:0000313" key="1">
    <source>
        <dbReference type="EMBL" id="KZP18086.1"/>
    </source>
</evidence>
<gene>
    <name evidence="1" type="ORF">FIBSPDRAFT_864218</name>
</gene>